<accession>A9US37</accession>
<dbReference type="PANTHER" id="PTHR11937">
    <property type="entry name" value="ACTIN"/>
    <property type="match status" value="1"/>
</dbReference>
<dbReference type="GeneID" id="5888180"/>
<dbReference type="KEGG" id="mbr:MONBRDRAFT_22793"/>
<dbReference type="Pfam" id="PF00022">
    <property type="entry name" value="Actin"/>
    <property type="match status" value="2"/>
</dbReference>
<name>A9US37_MONBE</name>
<protein>
    <recommendedName>
        <fullName evidence="5">Actin-related protein 8</fullName>
    </recommendedName>
</protein>
<feature type="compositionally biased region" description="Polar residues" evidence="2">
    <location>
        <begin position="428"/>
        <end position="449"/>
    </location>
</feature>
<reference evidence="3 4" key="1">
    <citation type="journal article" date="2008" name="Nature">
        <title>The genome of the choanoflagellate Monosiga brevicollis and the origin of metazoans.</title>
        <authorList>
            <consortium name="JGI Sequencing"/>
            <person name="King N."/>
            <person name="Westbrook M.J."/>
            <person name="Young S.L."/>
            <person name="Kuo A."/>
            <person name="Abedin M."/>
            <person name="Chapman J."/>
            <person name="Fairclough S."/>
            <person name="Hellsten U."/>
            <person name="Isogai Y."/>
            <person name="Letunic I."/>
            <person name="Marr M."/>
            <person name="Pincus D."/>
            <person name="Putnam N."/>
            <person name="Rokas A."/>
            <person name="Wright K.J."/>
            <person name="Zuzow R."/>
            <person name="Dirks W."/>
            <person name="Good M."/>
            <person name="Goodstein D."/>
            <person name="Lemons D."/>
            <person name="Li W."/>
            <person name="Lyons J.B."/>
            <person name="Morris A."/>
            <person name="Nichols S."/>
            <person name="Richter D.J."/>
            <person name="Salamov A."/>
            <person name="Bork P."/>
            <person name="Lim W.A."/>
            <person name="Manning G."/>
            <person name="Miller W.T."/>
            <person name="McGinnis W."/>
            <person name="Shapiro H."/>
            <person name="Tjian R."/>
            <person name="Grigoriev I.V."/>
            <person name="Rokhsar D."/>
        </authorList>
    </citation>
    <scope>NUCLEOTIDE SEQUENCE [LARGE SCALE GENOMIC DNA]</scope>
    <source>
        <strain evidence="4">MX1 / ATCC 50154</strain>
    </source>
</reference>
<dbReference type="Gene3D" id="3.30.420.40">
    <property type="match status" value="2"/>
</dbReference>
<dbReference type="AlphaFoldDB" id="A9US37"/>
<evidence type="ECO:0008006" key="5">
    <source>
        <dbReference type="Google" id="ProtNLM"/>
    </source>
</evidence>
<sequence length="603" mass="65856">MRIQPVPRPPVDNYTPESVALTSVEEEALAAINQEISVVRDTRGQVLPGRRAMAAYATLQDDNRHCRATSIPFHNDREACEVFQAETDVVTGEAALRISLHDQPQYQLRWPFAPLGLDTDSPVYGGSAQAARMDVAAYLQSILLETLDLSPTQFSQHRVVLVIPDLMRRATVVEWMTILIDELGFGSVVMQHSSVCATYGASFNMACVVDLGHHSCSVACVNEGLSLVPSRIMLPLGSDTIERVLLRELHFSGLPFEPIIDLANPYHRDALRLLKERHATLDLDNSKRQTVTLALRSPNEATTTFSIVIDKAISRSALVLFFPALWHGLSDSVQVGRTDRMVHHSDHLYEDNKETFLAVYRQRAATAAASKRSKSSATPTNVAPATSTSTSTPAAPLTTTTPATPNSAGGASRAKKAKLKRSTSTLSVQPSTTASPLTVVSSNNNSRAQTPVAMGEDGPNYNGDTSAGAGEPDPDDAEDDAMLSDEMRGIHQAVIDSILTCEAHSLKQQLFKTIVVIGAGARLAHIGPYLQQQIVRNIPPFYSKLVEEVAVLERPKDIEPDMLAWKGGAILAALPVAKELWVTKTDWEREGVRTVRERFPFDW</sequence>
<organism evidence="3 4">
    <name type="scientific">Monosiga brevicollis</name>
    <name type="common">Choanoflagellate</name>
    <dbReference type="NCBI Taxonomy" id="81824"/>
    <lineage>
        <taxon>Eukaryota</taxon>
        <taxon>Choanoflagellata</taxon>
        <taxon>Craspedida</taxon>
        <taxon>Salpingoecidae</taxon>
        <taxon>Monosiga</taxon>
    </lineage>
</organism>
<dbReference type="Proteomes" id="UP000001357">
    <property type="component" value="Unassembled WGS sequence"/>
</dbReference>
<dbReference type="EMBL" id="CH991544">
    <property type="protein sequence ID" value="EDQ92035.1"/>
    <property type="molecule type" value="Genomic_DNA"/>
</dbReference>
<dbReference type="GO" id="GO:0006355">
    <property type="term" value="P:regulation of DNA-templated transcription"/>
    <property type="evidence" value="ECO:0000318"/>
    <property type="project" value="GO_Central"/>
</dbReference>
<feature type="region of interest" description="Disordered" evidence="2">
    <location>
        <begin position="368"/>
        <end position="480"/>
    </location>
</feature>
<keyword evidence="4" id="KW-1185">Reference proteome</keyword>
<evidence type="ECO:0000256" key="1">
    <source>
        <dbReference type="RuleBase" id="RU000487"/>
    </source>
</evidence>
<dbReference type="FunCoup" id="A9US37">
    <property type="interactions" value="1328"/>
</dbReference>
<dbReference type="InterPro" id="IPR004000">
    <property type="entry name" value="Actin"/>
</dbReference>
<proteinExistence type="inferred from homology"/>
<evidence type="ECO:0000313" key="3">
    <source>
        <dbReference type="EMBL" id="EDQ92035.1"/>
    </source>
</evidence>
<comment type="similarity">
    <text evidence="1">Belongs to the actin family.</text>
</comment>
<dbReference type="InterPro" id="IPR043129">
    <property type="entry name" value="ATPase_NBD"/>
</dbReference>
<dbReference type="RefSeq" id="XP_001743321.1">
    <property type="nucleotide sequence ID" value="XM_001743269.1"/>
</dbReference>
<dbReference type="GO" id="GO:0031011">
    <property type="term" value="C:Ino80 complex"/>
    <property type="evidence" value="ECO:0000318"/>
    <property type="project" value="GO_Central"/>
</dbReference>
<dbReference type="SMART" id="SM00268">
    <property type="entry name" value="ACTIN"/>
    <property type="match status" value="1"/>
</dbReference>
<evidence type="ECO:0000256" key="2">
    <source>
        <dbReference type="SAM" id="MobiDB-lite"/>
    </source>
</evidence>
<evidence type="ECO:0000313" key="4">
    <source>
        <dbReference type="Proteomes" id="UP000001357"/>
    </source>
</evidence>
<dbReference type="GO" id="GO:0006302">
    <property type="term" value="P:double-strand break repair"/>
    <property type="evidence" value="ECO:0000318"/>
    <property type="project" value="GO_Central"/>
</dbReference>
<dbReference type="Gene3D" id="3.90.640.10">
    <property type="entry name" value="Actin, Chain A, domain 4"/>
    <property type="match status" value="1"/>
</dbReference>
<gene>
    <name evidence="3" type="ORF">MONBRDRAFT_22793</name>
</gene>
<dbReference type="eggNOG" id="KOG0797">
    <property type="taxonomic scope" value="Eukaryota"/>
</dbReference>
<dbReference type="FunFam" id="3.30.420.40:FF:000718">
    <property type="entry name" value="Actin-related protein 8"/>
    <property type="match status" value="1"/>
</dbReference>
<dbReference type="SUPFAM" id="SSF53067">
    <property type="entry name" value="Actin-like ATPase domain"/>
    <property type="match status" value="1"/>
</dbReference>
<dbReference type="OMA" id="AYKCMWA"/>
<feature type="compositionally biased region" description="Low complexity" evidence="2">
    <location>
        <begin position="368"/>
        <end position="412"/>
    </location>
</feature>
<dbReference type="InParanoid" id="A9US37"/>
<dbReference type="STRING" id="81824.A9US37"/>